<organism evidence="2">
    <name type="scientific">marine metagenome</name>
    <dbReference type="NCBI Taxonomy" id="408172"/>
    <lineage>
        <taxon>unclassified sequences</taxon>
        <taxon>metagenomes</taxon>
        <taxon>ecological metagenomes</taxon>
    </lineage>
</organism>
<protein>
    <recommendedName>
        <fullName evidence="1">Serine aminopeptidase S33 domain-containing protein</fullName>
    </recommendedName>
</protein>
<dbReference type="InterPro" id="IPR022742">
    <property type="entry name" value="Hydrolase_4"/>
</dbReference>
<dbReference type="InterPro" id="IPR029058">
    <property type="entry name" value="AB_hydrolase_fold"/>
</dbReference>
<dbReference type="AlphaFoldDB" id="A0A383E760"/>
<gene>
    <name evidence="2" type="ORF">METZ01_LOCUS505268</name>
</gene>
<accession>A0A383E760</accession>
<feature type="non-terminal residue" evidence="2">
    <location>
        <position position="211"/>
    </location>
</feature>
<sequence length="211" mass="23678">MLLDNTSYTISASDGINLFIRNHSVKNSNKVILLIHGLGEHSGRYLNLIKDFNNNNISVFTIDIRGHGKSEGKRGHSPFYEQLMSDIQCFVQHVINKTSNQKHFLYGHSMGGNLVINYSLQKDEKINGIIATSPCIKPTIEPYKIKLFMAKLFQKIIPSLTLNNGLDIHGVSRNLEVIEDYVNDPLNHDQISVQLGLDIISSGIYALEKAE</sequence>
<feature type="domain" description="Serine aminopeptidase S33" evidence="1">
    <location>
        <begin position="28"/>
        <end position="210"/>
    </location>
</feature>
<name>A0A383E760_9ZZZZ</name>
<reference evidence="2" key="1">
    <citation type="submission" date="2018-05" db="EMBL/GenBank/DDBJ databases">
        <authorList>
            <person name="Lanie J.A."/>
            <person name="Ng W.-L."/>
            <person name="Kazmierczak K.M."/>
            <person name="Andrzejewski T.M."/>
            <person name="Davidsen T.M."/>
            <person name="Wayne K.J."/>
            <person name="Tettelin H."/>
            <person name="Glass J.I."/>
            <person name="Rusch D."/>
            <person name="Podicherti R."/>
            <person name="Tsui H.-C.T."/>
            <person name="Winkler M.E."/>
        </authorList>
    </citation>
    <scope>NUCLEOTIDE SEQUENCE</scope>
</reference>
<dbReference type="SUPFAM" id="SSF53474">
    <property type="entry name" value="alpha/beta-Hydrolases"/>
    <property type="match status" value="1"/>
</dbReference>
<evidence type="ECO:0000313" key="2">
    <source>
        <dbReference type="EMBL" id="SVE52414.1"/>
    </source>
</evidence>
<dbReference type="EMBL" id="UINC01223282">
    <property type="protein sequence ID" value="SVE52414.1"/>
    <property type="molecule type" value="Genomic_DNA"/>
</dbReference>
<dbReference type="InterPro" id="IPR051044">
    <property type="entry name" value="MAG_DAG_Lipase"/>
</dbReference>
<evidence type="ECO:0000259" key="1">
    <source>
        <dbReference type="Pfam" id="PF12146"/>
    </source>
</evidence>
<proteinExistence type="predicted"/>
<dbReference type="Gene3D" id="3.40.50.1820">
    <property type="entry name" value="alpha/beta hydrolase"/>
    <property type="match status" value="1"/>
</dbReference>
<dbReference type="Pfam" id="PF12146">
    <property type="entry name" value="Hydrolase_4"/>
    <property type="match status" value="1"/>
</dbReference>
<dbReference type="PANTHER" id="PTHR11614">
    <property type="entry name" value="PHOSPHOLIPASE-RELATED"/>
    <property type="match status" value="1"/>
</dbReference>